<dbReference type="InterPro" id="IPR001525">
    <property type="entry name" value="C5_MeTfrase"/>
</dbReference>
<dbReference type="GO" id="GO:0003677">
    <property type="term" value="F:DNA binding"/>
    <property type="evidence" value="ECO:0007669"/>
    <property type="project" value="TreeGrafter"/>
</dbReference>
<evidence type="ECO:0000313" key="9">
    <source>
        <dbReference type="EMBL" id="STC91413.1"/>
    </source>
</evidence>
<dbReference type="PANTHER" id="PTHR10629">
    <property type="entry name" value="CYTOSINE-SPECIFIC METHYLTRANSFERASE"/>
    <property type="match status" value="1"/>
</dbReference>
<feature type="active site" evidence="6">
    <location>
        <position position="71"/>
    </location>
</feature>
<dbReference type="InterPro" id="IPR018117">
    <property type="entry name" value="C5_DNA_meth_AS"/>
</dbReference>
<evidence type="ECO:0000256" key="2">
    <source>
        <dbReference type="ARBA" id="ARBA00022679"/>
    </source>
</evidence>
<dbReference type="EC" id="2.1.1.37" evidence="8"/>
<dbReference type="SUPFAM" id="SSF53335">
    <property type="entry name" value="S-adenosyl-L-methionine-dependent methyltransferases"/>
    <property type="match status" value="1"/>
</dbReference>
<dbReference type="Gene3D" id="3.90.120.10">
    <property type="entry name" value="DNA Methylase, subunit A, domain 2"/>
    <property type="match status" value="1"/>
</dbReference>
<organism evidence="9 10">
    <name type="scientific">Edwardsiella hoshinae</name>
    <dbReference type="NCBI Taxonomy" id="93378"/>
    <lineage>
        <taxon>Bacteria</taxon>
        <taxon>Pseudomonadati</taxon>
        <taxon>Pseudomonadota</taxon>
        <taxon>Gammaproteobacteria</taxon>
        <taxon>Enterobacterales</taxon>
        <taxon>Hafniaceae</taxon>
        <taxon>Edwardsiella</taxon>
    </lineage>
</organism>
<proteinExistence type="inferred from homology"/>
<keyword evidence="1 6" id="KW-0489">Methyltransferase</keyword>
<gene>
    <name evidence="9" type="primary">bspRIM</name>
    <name evidence="9" type="ORF">NCTC12121_03018</name>
</gene>
<keyword evidence="3 6" id="KW-0949">S-adenosyl-L-methionine</keyword>
<dbReference type="GO" id="GO:0003886">
    <property type="term" value="F:DNA (cytosine-5-)-methyltransferase activity"/>
    <property type="evidence" value="ECO:0007669"/>
    <property type="project" value="UniProtKB-EC"/>
</dbReference>
<evidence type="ECO:0000256" key="7">
    <source>
        <dbReference type="RuleBase" id="RU000416"/>
    </source>
</evidence>
<protein>
    <recommendedName>
        <fullName evidence="8">Cytosine-specific methyltransferase</fullName>
        <ecNumber evidence="8">2.1.1.37</ecNumber>
    </recommendedName>
</protein>
<evidence type="ECO:0000256" key="6">
    <source>
        <dbReference type="PROSITE-ProRule" id="PRU01016"/>
    </source>
</evidence>
<keyword evidence="2 6" id="KW-0808">Transferase</keyword>
<comment type="catalytic activity">
    <reaction evidence="5 8">
        <text>a 2'-deoxycytidine in DNA + S-adenosyl-L-methionine = a 5-methyl-2'-deoxycytidine in DNA + S-adenosyl-L-homocysteine + H(+)</text>
        <dbReference type="Rhea" id="RHEA:13681"/>
        <dbReference type="Rhea" id="RHEA-COMP:11369"/>
        <dbReference type="Rhea" id="RHEA-COMP:11370"/>
        <dbReference type="ChEBI" id="CHEBI:15378"/>
        <dbReference type="ChEBI" id="CHEBI:57856"/>
        <dbReference type="ChEBI" id="CHEBI:59789"/>
        <dbReference type="ChEBI" id="CHEBI:85452"/>
        <dbReference type="ChEBI" id="CHEBI:85454"/>
        <dbReference type="EC" id="2.1.1.37"/>
    </reaction>
</comment>
<evidence type="ECO:0000256" key="8">
    <source>
        <dbReference type="RuleBase" id="RU000417"/>
    </source>
</evidence>
<dbReference type="REBASE" id="429819">
    <property type="entry name" value="M.Eho12121ORF3018P"/>
</dbReference>
<evidence type="ECO:0000256" key="3">
    <source>
        <dbReference type="ARBA" id="ARBA00022691"/>
    </source>
</evidence>
<dbReference type="AlphaFoldDB" id="A0A376DL21"/>
<reference evidence="9 10" key="1">
    <citation type="submission" date="2018-06" db="EMBL/GenBank/DDBJ databases">
        <authorList>
            <consortium name="Pathogen Informatics"/>
            <person name="Doyle S."/>
        </authorList>
    </citation>
    <scope>NUCLEOTIDE SEQUENCE [LARGE SCALE GENOMIC DNA]</scope>
    <source>
        <strain evidence="9 10">NCTC12121</strain>
    </source>
</reference>
<dbReference type="Pfam" id="PF00145">
    <property type="entry name" value="DNA_methylase"/>
    <property type="match status" value="1"/>
</dbReference>
<dbReference type="NCBIfam" id="TIGR00675">
    <property type="entry name" value="dcm"/>
    <property type="match status" value="1"/>
</dbReference>
<keyword evidence="4" id="KW-0680">Restriction system</keyword>
<dbReference type="InterPro" id="IPR029063">
    <property type="entry name" value="SAM-dependent_MTases_sf"/>
</dbReference>
<dbReference type="GO" id="GO:0009307">
    <property type="term" value="P:DNA restriction-modification system"/>
    <property type="evidence" value="ECO:0007669"/>
    <property type="project" value="UniProtKB-KW"/>
</dbReference>
<dbReference type="EMBL" id="UFXZ01000001">
    <property type="protein sequence ID" value="STC91413.1"/>
    <property type="molecule type" value="Genomic_DNA"/>
</dbReference>
<dbReference type="GO" id="GO:0032259">
    <property type="term" value="P:methylation"/>
    <property type="evidence" value="ECO:0007669"/>
    <property type="project" value="UniProtKB-KW"/>
</dbReference>
<dbReference type="OrthoDB" id="5288620at2"/>
<evidence type="ECO:0000256" key="4">
    <source>
        <dbReference type="ARBA" id="ARBA00022747"/>
    </source>
</evidence>
<dbReference type="PROSITE" id="PS00095">
    <property type="entry name" value="C5_MTASE_2"/>
    <property type="match status" value="1"/>
</dbReference>
<dbReference type="RefSeq" id="WP_024523577.1">
    <property type="nucleotide sequence ID" value="NZ_CP065626.1"/>
</dbReference>
<dbReference type="Proteomes" id="UP000255248">
    <property type="component" value="Unassembled WGS sequence"/>
</dbReference>
<evidence type="ECO:0000256" key="1">
    <source>
        <dbReference type="ARBA" id="ARBA00022603"/>
    </source>
</evidence>
<accession>A0A376DL21</accession>
<dbReference type="PANTHER" id="PTHR10629:SF52">
    <property type="entry name" value="DNA (CYTOSINE-5)-METHYLTRANSFERASE 1"/>
    <property type="match status" value="1"/>
</dbReference>
<dbReference type="InterPro" id="IPR050390">
    <property type="entry name" value="C5-Methyltransferase"/>
</dbReference>
<dbReference type="PRINTS" id="PR00105">
    <property type="entry name" value="C5METTRFRASE"/>
</dbReference>
<dbReference type="GO" id="GO:0044027">
    <property type="term" value="P:negative regulation of gene expression via chromosomal CpG island methylation"/>
    <property type="evidence" value="ECO:0007669"/>
    <property type="project" value="TreeGrafter"/>
</dbReference>
<evidence type="ECO:0000256" key="5">
    <source>
        <dbReference type="ARBA" id="ARBA00047422"/>
    </source>
</evidence>
<evidence type="ECO:0000313" key="10">
    <source>
        <dbReference type="Proteomes" id="UP000255248"/>
    </source>
</evidence>
<comment type="similarity">
    <text evidence="6 7">Belongs to the class I-like SAM-binding methyltransferase superfamily. C5-methyltransferase family.</text>
</comment>
<dbReference type="Gene3D" id="3.40.50.150">
    <property type="entry name" value="Vaccinia Virus protein VP39"/>
    <property type="match status" value="1"/>
</dbReference>
<dbReference type="InterPro" id="IPR031303">
    <property type="entry name" value="C5_meth_CS"/>
</dbReference>
<name>A0A376DL21_9GAMM</name>
<dbReference type="PROSITE" id="PS00094">
    <property type="entry name" value="C5_MTASE_1"/>
    <property type="match status" value="1"/>
</dbReference>
<dbReference type="PROSITE" id="PS51679">
    <property type="entry name" value="SAM_MT_C5"/>
    <property type="match status" value="1"/>
</dbReference>
<sequence>MPTVVSLFSGCGGSDAGVLRAGFDVLMANDILPYARDVYLANHPETDYVLGDVSAIESFPSAELLVGCYPCQGFSQGGVRKADRKINTLYLEFARALRIVKPKAFIVENVSGMVRRNFEHLLKDQFKVFEEAGYRVKSQILNASHYGVAQDRKRIFIVGIRSNFDFDYEFPLATHGDNLKPYTTIRDAIGHLPEWPVGEFYDSDFHWYYLSRNRRQDWEQISKTIVANPRHMPLHPISPTLVKLGPDKWKFTSDAPARRFSFREAAHLQGFGDLIFPETERASMNMKYTVVGNAVPPPLFEAVAKALPQELWFN</sequence>